<sequence>STYTVTNYHKKNIILFIHKILKLNTFNCTSWKIILLLNNLYCVDNYNSIYFNLNGILLWLNLLHINIIIIKYSFLILLNNLEYLIIFFLYNLISIKYKDV</sequence>
<reference evidence="2" key="2">
    <citation type="journal article" date="1985" name="Nucleic Acids Res.">
        <title>Mapping and 5' end determination of kinetoplast maxicircle gene transcripts from Leishmania tarentolae.</title>
        <authorList>
            <person name="Simpson A.M."/>
            <person name="Neckelmann N."/>
            <person name="de la Cruz V.F."/>
            <person name="Muhich M.L."/>
            <person name="Simpson L."/>
        </authorList>
    </citation>
    <scope>NUCLEOTIDE SEQUENCE</scope>
</reference>
<proteinExistence type="predicted"/>
<reference evidence="2" key="6">
    <citation type="journal article" date="1990" name="Cell">
        <title>A model for RNA editing in kinetoplastid mitochondria: "guide" RNA molecules transcribed from maxicircle DNA provide the edited information.</title>
        <authorList>
            <person name="Blum B."/>
            <person name="Bakalara N."/>
            <person name="Simpson L."/>
        </authorList>
    </citation>
    <scope>NUCLEOTIDE SEQUENCE</scope>
</reference>
<reference evidence="2" key="5">
    <citation type="journal article" date="1989" name="Proc. Natl. Acad. Sci. U.S.A.">
        <title>Internal frameshifts within the mitochondrial genes for cytochrome oxidase subunit II and maxicircle unidentified reading frame 3 of Leishmania tarentolae are corrected by RNA editing: evidence for translation of the edited cytochrome oxidase subunit II mRNA.</title>
        <authorList>
            <person name="Shaw J.M."/>
            <person name="Campbell D."/>
            <person name="Simpson L."/>
        </authorList>
    </citation>
    <scope>NUCLEOTIDE SEQUENCE</scope>
</reference>
<dbReference type="EMBL" id="M10126">
    <property type="protein sequence ID" value="AAA96600.1"/>
    <property type="molecule type" value="Genomic_DNA"/>
</dbReference>
<name>Q33558_LEITA</name>
<reference evidence="2" key="7">
    <citation type="journal article" date="1990" name="Cell">
        <title>Partially edited mRNAs for cytochrome b and subunit III of cytochrome oxidase from Leishmania tarentolae mitochondria: RNA editing intermediates.</title>
        <authorList>
            <person name="Sturm N.R."/>
            <person name="Simpson L."/>
        </authorList>
    </citation>
    <scope>NUCLEOTIDE SEQUENCE</scope>
</reference>
<feature type="non-terminal residue" evidence="2">
    <location>
        <position position="1"/>
    </location>
</feature>
<feature type="transmembrane region" description="Helical" evidence="1">
    <location>
        <begin position="49"/>
        <end position="67"/>
    </location>
</feature>
<protein>
    <submittedName>
        <fullName evidence="2">MURF5 protein</fullName>
    </submittedName>
</protein>
<dbReference type="PIR" id="D22848">
    <property type="entry name" value="D22848"/>
</dbReference>
<reference evidence="2" key="8">
    <citation type="journal article" date="1990" name="Cell">
        <title>An extensively edited mitochondrial transcript in kinetoplastids encodes a protein homologous to ATPase subunit 6.</title>
        <authorList>
            <person name="Bhat G.J."/>
            <person name="Koslowsky D.J."/>
            <person name="Feagin J.E."/>
            <person name="Smiley B.L."/>
            <person name="Stuart K."/>
        </authorList>
    </citation>
    <scope>NUCLEOTIDE SEQUENCE</scope>
</reference>
<dbReference type="RefSeq" id="NP_050067.1">
    <property type="nucleotide sequence ID" value="NC_000894.1"/>
</dbReference>
<reference evidence="2" key="12">
    <citation type="journal article" date="1992" name="Cell">
        <title>Generation of unexpected editing patterns in Leishmania tarentolae mitochondrial mRNAs: misediting produced by misguiding.</title>
        <authorList>
            <person name="Sturm N.R."/>
            <person name="Maslov D.A."/>
            <person name="Blum B."/>
            <person name="Simpson L."/>
        </authorList>
    </citation>
    <scope>NUCLEOTIDE SEQUENCE</scope>
</reference>
<reference evidence="2" key="11">
    <citation type="journal article" date="1992" name="Cell">
        <title>The polarity of editing within a multiple gRNA-mediated domain is due to formation of anchors for upstream gRNAs by downstream editing.</title>
        <authorList>
            <person name="Maslov D.A."/>
            <person name="Simpson L."/>
        </authorList>
    </citation>
    <scope>NUCLEOTIDE SEQUENCE</scope>
</reference>
<keyword evidence="2" id="KW-0496">Mitochondrion</keyword>
<feature type="transmembrane region" description="Helical" evidence="1">
    <location>
        <begin position="74"/>
        <end position="93"/>
    </location>
</feature>
<reference evidence="2" key="9">
    <citation type="journal article" date="1990" name="Cell">
        <title>Guide RNAs in kinetoplastid mitochondria have a nonencoded 3' oligo(U) tail involved in recognition of the preedited region.</title>
        <authorList>
            <person name="Blum B."/>
            <person name="Simpson L."/>
        </authorList>
    </citation>
    <scope>NUCLEOTIDE SEQUENCE</scope>
</reference>
<evidence type="ECO:0000313" key="2">
    <source>
        <dbReference type="EMBL" id="AAA96600.1"/>
    </source>
</evidence>
<geneLocation type="mitochondrion" evidence="2"/>
<dbReference type="GeneID" id="801905"/>
<organism evidence="2">
    <name type="scientific">Leishmania tarentolae</name>
    <name type="common">Sauroleishmania tarentolae</name>
    <dbReference type="NCBI Taxonomy" id="5689"/>
    <lineage>
        <taxon>Eukaryota</taxon>
        <taxon>Discoba</taxon>
        <taxon>Euglenozoa</taxon>
        <taxon>Kinetoplastea</taxon>
        <taxon>Metakinetoplastina</taxon>
        <taxon>Trypanosomatida</taxon>
        <taxon>Trypanosomatidae</taxon>
        <taxon>Leishmaniinae</taxon>
        <taxon>Leishmania</taxon>
        <taxon>lizard Leishmania</taxon>
    </lineage>
</organism>
<keyword evidence="1" id="KW-0812">Transmembrane</keyword>
<dbReference type="AlphaFoldDB" id="Q33558"/>
<gene>
    <name evidence="2" type="primary">MURF5</name>
</gene>
<reference evidence="2" key="10">
    <citation type="journal article" date="1991" name="Mol. Biochem. Parasitol.">
        <title>The two ATPase 6 mRNAs of Leishmania tarentolae differ at their 3' ends.</title>
        <authorList>
            <person name="Bhat G.J."/>
            <person name="Myler P.J."/>
            <person name="Stuart K."/>
        </authorList>
    </citation>
    <scope>NUCLEOTIDE SEQUENCE</scope>
</reference>
<keyword evidence="1" id="KW-1133">Transmembrane helix</keyword>
<dbReference type="CDD" id="cd23640">
    <property type="entry name" value="uS3m"/>
    <property type="match status" value="1"/>
</dbReference>
<reference evidence="2" key="1">
    <citation type="journal article" date="1984" name="J. Biol. Chem.">
        <title>Sequences of six genes and several open reading frames in the kinetoplast maxicircle DNA of Leishmania tarentolae.</title>
        <authorList>
            <person name="de la Cruz V.F."/>
            <person name="Neckelmann N."/>
            <person name="Simpson L."/>
        </authorList>
    </citation>
    <scope>NUCLEOTIDE SEQUENCE</scope>
</reference>
<accession>Q33558</accession>
<reference evidence="2" key="4">
    <citation type="journal article" date="1988" name="Proc. Natl. Acad. Sci. U.S.A.">
        <title>Creation of AUG initiation codons by addition of uridines within cytochrome b transcripts of kinetoplastids.</title>
        <authorList>
            <person name="Feagin J.E."/>
            <person name="Shaw J.M."/>
            <person name="Simpson L."/>
            <person name="Stuart K."/>
        </authorList>
    </citation>
    <scope>NUCLEOTIDE SEQUENCE</scope>
</reference>
<evidence type="ECO:0000256" key="1">
    <source>
        <dbReference type="SAM" id="Phobius"/>
    </source>
</evidence>
<reference evidence="2" key="3">
    <citation type="journal article" date="1988" name="Cell">
        <title>Editing of kinetoplastid mitochondrial mRNAs by uridine addition and deletion generates conserved amino acid sequences and AUG initiation codons.</title>
        <authorList>
            <person name="Shaw J.M."/>
            <person name="Feagin J.E."/>
            <person name="Stuart K."/>
            <person name="Simpson L."/>
        </authorList>
    </citation>
    <scope>NUCLEOTIDE SEQUENCE</scope>
</reference>
<keyword evidence="1" id="KW-0472">Membrane</keyword>
<reference evidence="2" key="13">
    <citation type="journal article" date="1992" name="Mol. Cell. Biol.">
        <title>An intergenic G-rich region in Leishmania tarentolae kinetoplast maxicircle DNA is a pan-edited cryptogene encoding ribosomal protein S12.</title>
        <authorList>
            <person name="Maslov D.A."/>
            <person name="Sturm N.R."/>
            <person name="Niner B.M."/>
            <person name="Gruszynski E.S."/>
            <person name="Peris M."/>
            <person name="Simpson L."/>
        </authorList>
    </citation>
    <scope>NUCLEOTIDE SEQUENCE</scope>
</reference>